<dbReference type="GO" id="GO:0015074">
    <property type="term" value="P:DNA integration"/>
    <property type="evidence" value="ECO:0007669"/>
    <property type="project" value="InterPro"/>
</dbReference>
<sequence>IVEGNARADRLAAAVWAGPAPNILGQAMQSHRFFHQSAKVMAKQFHISMGDAKGVIQSCPDCQRLGPAVPLAANPRGLHSLQLWQMDVTHIPAFGNLKYIHVAVDCYSAAIWATAQ</sequence>
<keyword evidence="7" id="KW-0378">Hydrolase</keyword>
<keyword evidence="4" id="KW-0540">Nuclease</keyword>
<evidence type="ECO:0000259" key="10">
    <source>
        <dbReference type="PROSITE" id="PS50876"/>
    </source>
</evidence>
<keyword evidence="13" id="KW-1185">Reference proteome</keyword>
<dbReference type="Gene3D" id="1.10.10.200">
    <property type="match status" value="1"/>
</dbReference>
<dbReference type="InterPro" id="IPR017856">
    <property type="entry name" value="Integrase-like_N"/>
</dbReference>
<dbReference type="SUPFAM" id="SSF46919">
    <property type="entry name" value="N-terminal Zn binding domain of HIV integrase"/>
    <property type="match status" value="1"/>
</dbReference>
<dbReference type="GO" id="GO:0003964">
    <property type="term" value="F:RNA-directed DNA polymerase activity"/>
    <property type="evidence" value="ECO:0007669"/>
    <property type="project" value="UniProtKB-KW"/>
</dbReference>
<evidence type="ECO:0000256" key="7">
    <source>
        <dbReference type="ARBA" id="ARBA00022801"/>
    </source>
</evidence>
<dbReference type="InterPro" id="IPR012337">
    <property type="entry name" value="RNaseH-like_sf"/>
</dbReference>
<evidence type="ECO:0000256" key="4">
    <source>
        <dbReference type="ARBA" id="ARBA00022722"/>
    </source>
</evidence>
<dbReference type="PROSITE" id="PS50994">
    <property type="entry name" value="INTEGRASE"/>
    <property type="match status" value="1"/>
</dbReference>
<keyword evidence="2" id="KW-0808">Transferase</keyword>
<dbReference type="GO" id="GO:0035613">
    <property type="term" value="F:RNA stem-loop binding"/>
    <property type="evidence" value="ECO:0007669"/>
    <property type="project" value="TreeGrafter"/>
</dbReference>
<protein>
    <recommendedName>
        <fullName evidence="1">RNA-directed DNA polymerase</fullName>
        <ecNumber evidence="1">2.7.7.49</ecNumber>
    </recommendedName>
</protein>
<keyword evidence="9" id="KW-0862">Zinc</keyword>
<proteinExistence type="predicted"/>
<dbReference type="GO" id="GO:0016787">
    <property type="term" value="F:hydrolase activity"/>
    <property type="evidence" value="ECO:0007669"/>
    <property type="project" value="UniProtKB-KW"/>
</dbReference>
<feature type="domain" description="Integrase catalytic" evidence="11">
    <location>
        <begin position="71"/>
        <end position="116"/>
    </location>
</feature>
<feature type="domain" description="Integrase-type" evidence="10">
    <location>
        <begin position="22"/>
        <end position="63"/>
    </location>
</feature>
<dbReference type="EMBL" id="VWZR01032386">
    <property type="protein sequence ID" value="NXH79470.1"/>
    <property type="molecule type" value="Genomic_DNA"/>
</dbReference>
<dbReference type="PANTHER" id="PTHR41694:SF3">
    <property type="entry name" value="RNA-DIRECTED DNA POLYMERASE-RELATED"/>
    <property type="match status" value="1"/>
</dbReference>
<evidence type="ECO:0000256" key="2">
    <source>
        <dbReference type="ARBA" id="ARBA00022679"/>
    </source>
</evidence>
<organism evidence="12 13">
    <name type="scientific">Oceanodroma tethys</name>
    <name type="common">Wedge-rumped storm-petrel</name>
    <name type="synonym">Hydrobates tethys</name>
    <dbReference type="NCBI Taxonomy" id="79633"/>
    <lineage>
        <taxon>Eukaryota</taxon>
        <taxon>Metazoa</taxon>
        <taxon>Chordata</taxon>
        <taxon>Craniata</taxon>
        <taxon>Vertebrata</taxon>
        <taxon>Euteleostomi</taxon>
        <taxon>Archelosauria</taxon>
        <taxon>Archosauria</taxon>
        <taxon>Dinosauria</taxon>
        <taxon>Saurischia</taxon>
        <taxon>Theropoda</taxon>
        <taxon>Coelurosauria</taxon>
        <taxon>Aves</taxon>
        <taxon>Neognathae</taxon>
        <taxon>Neoaves</taxon>
        <taxon>Aequornithes</taxon>
        <taxon>Procellariiformes</taxon>
        <taxon>Hydrobatidae</taxon>
        <taxon>Oceanodroma</taxon>
    </lineage>
</organism>
<dbReference type="GO" id="GO:0008270">
    <property type="term" value="F:zinc ion binding"/>
    <property type="evidence" value="ECO:0007669"/>
    <property type="project" value="UniProtKB-KW"/>
</dbReference>
<gene>
    <name evidence="12" type="primary">Hervk_3</name>
    <name evidence="12" type="ORF">HYDTET_R15283</name>
</gene>
<evidence type="ECO:0000313" key="12">
    <source>
        <dbReference type="EMBL" id="NXH79470.1"/>
    </source>
</evidence>
<dbReference type="SUPFAM" id="SSF53098">
    <property type="entry name" value="Ribonuclease H-like"/>
    <property type="match status" value="1"/>
</dbReference>
<evidence type="ECO:0000259" key="11">
    <source>
        <dbReference type="PROSITE" id="PS50994"/>
    </source>
</evidence>
<comment type="caution">
    <text evidence="12">The sequence shown here is derived from an EMBL/GenBank/DDBJ whole genome shotgun (WGS) entry which is preliminary data.</text>
</comment>
<dbReference type="Proteomes" id="UP000527232">
    <property type="component" value="Unassembled WGS sequence"/>
</dbReference>
<name>A0A7K9MXX7_OCETE</name>
<evidence type="ECO:0000256" key="6">
    <source>
        <dbReference type="ARBA" id="ARBA00022759"/>
    </source>
</evidence>
<dbReference type="InterPro" id="IPR036397">
    <property type="entry name" value="RNaseH_sf"/>
</dbReference>
<dbReference type="InterPro" id="IPR001584">
    <property type="entry name" value="Integrase_cat-core"/>
</dbReference>
<dbReference type="Gene3D" id="3.30.420.10">
    <property type="entry name" value="Ribonuclease H-like superfamily/Ribonuclease H"/>
    <property type="match status" value="1"/>
</dbReference>
<feature type="non-terminal residue" evidence="12">
    <location>
        <position position="116"/>
    </location>
</feature>
<evidence type="ECO:0000256" key="8">
    <source>
        <dbReference type="ARBA" id="ARBA00022918"/>
    </source>
</evidence>
<evidence type="ECO:0000313" key="13">
    <source>
        <dbReference type="Proteomes" id="UP000527232"/>
    </source>
</evidence>
<evidence type="ECO:0000256" key="1">
    <source>
        <dbReference type="ARBA" id="ARBA00012493"/>
    </source>
</evidence>
<dbReference type="PANTHER" id="PTHR41694">
    <property type="entry name" value="ENDOGENOUS RETROVIRUS GROUP K MEMBER POL PROTEIN"/>
    <property type="match status" value="1"/>
</dbReference>
<keyword evidence="8" id="KW-0695">RNA-directed DNA polymerase</keyword>
<keyword evidence="9" id="KW-0863">Zinc-finger</keyword>
<dbReference type="GO" id="GO:0004519">
    <property type="term" value="F:endonuclease activity"/>
    <property type="evidence" value="ECO:0007669"/>
    <property type="project" value="UniProtKB-KW"/>
</dbReference>
<feature type="non-terminal residue" evidence="12">
    <location>
        <position position="1"/>
    </location>
</feature>
<dbReference type="PROSITE" id="PS50876">
    <property type="entry name" value="ZF_INTEGRASE"/>
    <property type="match status" value="1"/>
</dbReference>
<reference evidence="12 13" key="1">
    <citation type="submission" date="2019-09" db="EMBL/GenBank/DDBJ databases">
        <title>Bird 10,000 Genomes (B10K) Project - Family phase.</title>
        <authorList>
            <person name="Zhang G."/>
        </authorList>
    </citation>
    <scope>NUCLEOTIDE SEQUENCE [LARGE SCALE GENOMIC DNA]</scope>
    <source>
        <strain evidence="12">B10K-DU-001-32</strain>
        <tissue evidence="12">Muscle</tissue>
    </source>
</reference>
<dbReference type="AlphaFoldDB" id="A0A7K9MXX7"/>
<evidence type="ECO:0000256" key="3">
    <source>
        <dbReference type="ARBA" id="ARBA00022695"/>
    </source>
</evidence>
<keyword evidence="3" id="KW-0548">Nucleotidyltransferase</keyword>
<evidence type="ECO:0000256" key="9">
    <source>
        <dbReference type="PROSITE-ProRule" id="PRU00450"/>
    </source>
</evidence>
<dbReference type="Pfam" id="PF02022">
    <property type="entry name" value="Integrase_Zn"/>
    <property type="match status" value="1"/>
</dbReference>
<dbReference type="OrthoDB" id="9386368at2759"/>
<accession>A0A7K9MXX7</accession>
<dbReference type="EC" id="2.7.7.49" evidence="1"/>
<keyword evidence="5" id="KW-0479">Metal-binding</keyword>
<keyword evidence="6" id="KW-0255">Endonuclease</keyword>
<evidence type="ECO:0000256" key="5">
    <source>
        <dbReference type="ARBA" id="ARBA00022723"/>
    </source>
</evidence>
<dbReference type="InterPro" id="IPR003308">
    <property type="entry name" value="Integrase_Zn-bd_dom_N"/>
</dbReference>